<name>A0A831UI72_GEOME</name>
<dbReference type="Pfam" id="PF09699">
    <property type="entry name" value="Paired_CXXCH_1"/>
    <property type="match status" value="1"/>
</dbReference>
<dbReference type="GO" id="GO:0051536">
    <property type="term" value="F:iron-sulfur cluster binding"/>
    <property type="evidence" value="ECO:0007669"/>
    <property type="project" value="UniProtKB-KW"/>
</dbReference>
<keyword evidence="1" id="KW-0408">Iron</keyword>
<reference evidence="4" key="1">
    <citation type="journal article" date="2020" name="mSystems">
        <title>Genome- and Community-Level Interaction Insights into Carbon Utilization and Element Cycling Functions of Hydrothermarchaeota in Hydrothermal Sediment.</title>
        <authorList>
            <person name="Zhou Z."/>
            <person name="Liu Y."/>
            <person name="Xu W."/>
            <person name="Pan J."/>
            <person name="Luo Z.H."/>
            <person name="Li M."/>
        </authorList>
    </citation>
    <scope>NUCLEOTIDE SEQUENCE [LARGE SCALE GENOMIC DNA]</scope>
    <source>
        <strain evidence="4">SpSt-349</strain>
    </source>
</reference>
<evidence type="ECO:0000256" key="2">
    <source>
        <dbReference type="SAM" id="SignalP"/>
    </source>
</evidence>
<dbReference type="InterPro" id="IPR010177">
    <property type="entry name" value="Paired_CXXCH_1"/>
</dbReference>
<keyword evidence="1" id="KW-0479">Metal-binding</keyword>
<dbReference type="InterPro" id="IPR036280">
    <property type="entry name" value="Multihaem_cyt_sf"/>
</dbReference>
<organism evidence="4">
    <name type="scientific">Geobacter metallireducens</name>
    <dbReference type="NCBI Taxonomy" id="28232"/>
    <lineage>
        <taxon>Bacteria</taxon>
        <taxon>Pseudomonadati</taxon>
        <taxon>Thermodesulfobacteriota</taxon>
        <taxon>Desulfuromonadia</taxon>
        <taxon>Geobacterales</taxon>
        <taxon>Geobacteraceae</taxon>
        <taxon>Geobacter</taxon>
    </lineage>
</organism>
<feature type="signal peptide" evidence="2">
    <location>
        <begin position="1"/>
        <end position="31"/>
    </location>
</feature>
<evidence type="ECO:0000259" key="3">
    <source>
        <dbReference type="Pfam" id="PF09699"/>
    </source>
</evidence>
<dbReference type="AlphaFoldDB" id="A0A831UI72"/>
<evidence type="ECO:0000313" key="4">
    <source>
        <dbReference type="EMBL" id="HEN42769.1"/>
    </source>
</evidence>
<dbReference type="SUPFAM" id="SSF48695">
    <property type="entry name" value="Multiheme cytochromes"/>
    <property type="match status" value="1"/>
</dbReference>
<feature type="domain" description="Doubled CXXCH motif" evidence="3">
    <location>
        <begin position="219"/>
        <end position="259"/>
    </location>
</feature>
<comment type="caution">
    <text evidence="4">The sequence shown here is derived from an EMBL/GenBank/DDBJ whole genome shotgun (WGS) entry which is preliminary data.</text>
</comment>
<proteinExistence type="predicted"/>
<dbReference type="PROSITE" id="PS51318">
    <property type="entry name" value="TAT"/>
    <property type="match status" value="1"/>
</dbReference>
<protein>
    <submittedName>
        <fullName evidence="4">Cytochrome C</fullName>
    </submittedName>
</protein>
<dbReference type="EMBL" id="DSOV01000044">
    <property type="protein sequence ID" value="HEN42769.1"/>
    <property type="molecule type" value="Genomic_DNA"/>
</dbReference>
<feature type="chain" id="PRO_5033040727" evidence="2">
    <location>
        <begin position="32"/>
        <end position="259"/>
    </location>
</feature>
<keyword evidence="1" id="KW-0411">Iron-sulfur</keyword>
<dbReference type="InterPro" id="IPR006311">
    <property type="entry name" value="TAT_signal"/>
</dbReference>
<gene>
    <name evidence="4" type="ORF">ENQ87_10415</name>
</gene>
<evidence type="ECO:0000256" key="1">
    <source>
        <dbReference type="ARBA" id="ARBA00023014"/>
    </source>
</evidence>
<keyword evidence="2" id="KW-0732">Signal</keyword>
<sequence>MTKNERRSIMKVRMALAVVAASMAAATVASAASLITGSKHDLSAATGGSGKTTQICVFCHTPHNPKEQIPLWNRSGGNTASAFKLYTSSTTLNMYGATKPSGFSSDSISLFCMSCHDGSPLGGGVHNLPSDAGGTLAADPRFSRGGTGVSGDAIVAGKTNFGTDLTRSHPVNIPYVPALDANAGFRPVGGANNNEVNVSGSGATHNLPLFKATINGSTVNAVECSSCHAVHGSVYVGHSVNFLRTTMKGSLLCLACHNK</sequence>
<accession>A0A831UI72</accession>